<dbReference type="OrthoDB" id="7064824at2"/>
<comment type="caution">
    <text evidence="1">The sequence shown here is derived from an EMBL/GenBank/DDBJ whole genome shotgun (WGS) entry which is preliminary data.</text>
</comment>
<gene>
    <name evidence="1" type="ORF">CRV04_06355</name>
</gene>
<keyword evidence="2" id="KW-1185">Reference proteome</keyword>
<evidence type="ECO:0000313" key="1">
    <source>
        <dbReference type="EMBL" id="RXJ58125.1"/>
    </source>
</evidence>
<dbReference type="RefSeq" id="WP_128995988.1">
    <property type="nucleotide sequence ID" value="NZ_PDKN01000003.1"/>
</dbReference>
<evidence type="ECO:0000313" key="2">
    <source>
        <dbReference type="Proteomes" id="UP000290657"/>
    </source>
</evidence>
<reference evidence="1 2" key="1">
    <citation type="submission" date="2017-10" db="EMBL/GenBank/DDBJ databases">
        <title>Genomics of the genus Arcobacter.</title>
        <authorList>
            <person name="Perez-Cataluna A."/>
            <person name="Figueras M.J."/>
        </authorList>
    </citation>
    <scope>NUCLEOTIDE SEQUENCE [LARGE SCALE GENOMIC DNA]</scope>
    <source>
        <strain evidence="1 2">CECT 8987</strain>
    </source>
</reference>
<organism evidence="1 2">
    <name type="scientific">Candidatus Marinarcus aquaticus</name>
    <dbReference type="NCBI Taxonomy" id="2044504"/>
    <lineage>
        <taxon>Bacteria</taxon>
        <taxon>Pseudomonadati</taxon>
        <taxon>Campylobacterota</taxon>
        <taxon>Epsilonproteobacteria</taxon>
        <taxon>Campylobacterales</taxon>
        <taxon>Arcobacteraceae</taxon>
        <taxon>Candidatus Marinarcus</taxon>
    </lineage>
</organism>
<proteinExistence type="predicted"/>
<dbReference type="AlphaFoldDB" id="A0A4Q0XS45"/>
<accession>A0A4Q0XS45</accession>
<dbReference type="Proteomes" id="UP000290657">
    <property type="component" value="Unassembled WGS sequence"/>
</dbReference>
<protein>
    <submittedName>
        <fullName evidence="1">Uncharacterized protein</fullName>
    </submittedName>
</protein>
<dbReference type="EMBL" id="PDKN01000003">
    <property type="protein sequence ID" value="RXJ58125.1"/>
    <property type="molecule type" value="Genomic_DNA"/>
</dbReference>
<name>A0A4Q0XS45_9BACT</name>
<sequence length="388" mass="45762">MVNINKTLKYDDTLTVDDYNQIIKDIFLKYFDNEDIFLQFKEQLRTELVNYVNHILNKDESEKLFEKIIKFFKDALSKNHDEVIQELASSFLRIVKTDELYMGYYINQPKNISTFTPRDFATYYFKTMDDIIEGCFKPRLELFFKIYKFNLDGSFPDISNKTFGDIVNLINDFDELIKDPIFNIPISQWRNISTHKDFTIAKENIVVNYGKKNNIKTQSLTHEQLKEITFWVNSKYGILRLAEVIIHLNIMEEIIKTEKYKEHQISLRSEQSLLGIIHNLQIVGFQFHSFNEIGNIFELNLYIKSNNDVKESIIHATQIFTQIAIALDNDEFQKDIFGFIQINILNKNEKTLASAKIDIKSCIDYSFSKIEMEDLIKKIEFEIDTGKI</sequence>